<dbReference type="Proteomes" id="UP000036908">
    <property type="component" value="Unassembled WGS sequence"/>
</dbReference>
<dbReference type="OrthoDB" id="1359725at2"/>
<evidence type="ECO:0000313" key="2">
    <source>
        <dbReference type="Proteomes" id="UP000036908"/>
    </source>
</evidence>
<accession>A0A0L8APJ0</accession>
<reference evidence="2" key="1">
    <citation type="submission" date="2014-11" db="EMBL/GenBank/DDBJ databases">
        <title>Genome sequencing of Roseivirga sp. D-25.</title>
        <authorList>
            <person name="Selvaratnam C."/>
            <person name="Thevarajoo S."/>
            <person name="Goh K.M."/>
            <person name="Eee R."/>
            <person name="Chan K.-G."/>
            <person name="Chong C.S."/>
        </authorList>
    </citation>
    <scope>NUCLEOTIDE SEQUENCE [LARGE SCALE GENOMIC DNA]</scope>
    <source>
        <strain evidence="2">D-25</strain>
    </source>
</reference>
<proteinExistence type="predicted"/>
<gene>
    <name evidence="1" type="ORF">OB69_03620</name>
</gene>
<evidence type="ECO:0000313" key="1">
    <source>
        <dbReference type="EMBL" id="KOF04087.1"/>
    </source>
</evidence>
<dbReference type="PATRIC" id="fig|1566026.4.peg.2495"/>
<keyword evidence="2" id="KW-1185">Reference proteome</keyword>
<sequence>MKKLLFLILVLICNSCNQSRNKASTESKEPISPSDTLQINQSILTELGHYQEEYPIPHISVTNYYHYHIIIDGNLIKFMRIGFLSPEDLQLELKGMFYYNSKPVSLMDLKSKKTSELYNKGLFNDSLMSSFQMFDFDDGFDETFPPVWKYNVKSGDLVLIEKDTVWQHWK</sequence>
<comment type="caution">
    <text evidence="1">The sequence shown here is derived from an EMBL/GenBank/DDBJ whole genome shotgun (WGS) entry which is preliminary data.</text>
</comment>
<dbReference type="EMBL" id="JSVA01000004">
    <property type="protein sequence ID" value="KOF04087.1"/>
    <property type="molecule type" value="Genomic_DNA"/>
</dbReference>
<dbReference type="RefSeq" id="WP_053222319.1">
    <property type="nucleotide sequence ID" value="NZ_JSVA01000004.1"/>
</dbReference>
<dbReference type="AlphaFoldDB" id="A0A0L8APJ0"/>
<protein>
    <submittedName>
        <fullName evidence="1">Uncharacterized protein</fullName>
    </submittedName>
</protein>
<name>A0A0L8APJ0_9BACT</name>
<organism evidence="1 2">
    <name type="scientific">Roseivirga seohaensis subsp. aquiponti</name>
    <dbReference type="NCBI Taxonomy" id="1566026"/>
    <lineage>
        <taxon>Bacteria</taxon>
        <taxon>Pseudomonadati</taxon>
        <taxon>Bacteroidota</taxon>
        <taxon>Cytophagia</taxon>
        <taxon>Cytophagales</taxon>
        <taxon>Roseivirgaceae</taxon>
        <taxon>Roseivirga</taxon>
    </lineage>
</organism>